<reference evidence="1 2" key="1">
    <citation type="submission" date="2014-12" db="EMBL/GenBank/DDBJ databases">
        <title>Draft genome sequence of Terrisporobacter sp. 08-306576, isolated from the blood culture of a bacteremia patient.</title>
        <authorList>
            <person name="Lund L.C."/>
            <person name="Sydenham T.V."/>
            <person name="Hogh S.V."/>
            <person name="Skov M.N."/>
            <person name="Kemp M."/>
            <person name="Justesen U.S."/>
        </authorList>
    </citation>
    <scope>NUCLEOTIDE SEQUENCE [LARGE SCALE GENOMIC DNA]</scope>
    <source>
        <strain evidence="1 2">08-306576</strain>
    </source>
</reference>
<dbReference type="GO" id="GO:0032259">
    <property type="term" value="P:methylation"/>
    <property type="evidence" value="ECO:0007669"/>
    <property type="project" value="UniProtKB-KW"/>
</dbReference>
<comment type="caution">
    <text evidence="1">The sequence shown here is derived from an EMBL/GenBank/DDBJ whole genome shotgun (WGS) entry which is preliminary data.</text>
</comment>
<dbReference type="CDD" id="cd02440">
    <property type="entry name" value="AdoMet_MTases"/>
    <property type="match status" value="1"/>
</dbReference>
<dbReference type="GO" id="GO:0008168">
    <property type="term" value="F:methyltransferase activity"/>
    <property type="evidence" value="ECO:0007669"/>
    <property type="project" value="UniProtKB-KW"/>
</dbReference>
<sequence length="202" mass="24474">MKEKYYDKLLNINTIGNQNWKNASIHNHPYEPTLYMALEELFKNYNLSKNDHIVDFGCGMGRLIFYINYYFKSYVTGVEINERYYEEALINKINYVKKNKKSEDKINFECNLAQQYEISTLDNKFYFFNPFSIQIFSKVINNILESYEENMRDMDVIMYYPSAEYLDFLDYKTPFILNKEVYLKDLYEKDDKEKFVIYSLNC</sequence>
<accession>A0A0B3W0R7</accession>
<keyword evidence="2" id="KW-1185">Reference proteome</keyword>
<organism evidence="1 2">
    <name type="scientific">Terrisporobacter othiniensis</name>
    <dbReference type="NCBI Taxonomy" id="1577792"/>
    <lineage>
        <taxon>Bacteria</taxon>
        <taxon>Bacillati</taxon>
        <taxon>Bacillota</taxon>
        <taxon>Clostridia</taxon>
        <taxon>Peptostreptococcales</taxon>
        <taxon>Peptostreptococcaceae</taxon>
        <taxon>Terrisporobacter</taxon>
    </lineage>
</organism>
<dbReference type="RefSeq" id="WP_039681048.1">
    <property type="nucleotide sequence ID" value="NZ_JAWGXO010000016.1"/>
</dbReference>
<gene>
    <name evidence="1" type="ORF">QX51_16750</name>
</gene>
<dbReference type="EMBL" id="JWHR01000134">
    <property type="protein sequence ID" value="KHS55887.1"/>
    <property type="molecule type" value="Genomic_DNA"/>
</dbReference>
<dbReference type="STRING" id="1577792.QX51_16750"/>
<keyword evidence="1" id="KW-0808">Transferase</keyword>
<dbReference type="OrthoDB" id="9780095at2"/>
<dbReference type="AlphaFoldDB" id="A0A0B3W0R7"/>
<evidence type="ECO:0000313" key="1">
    <source>
        <dbReference type="EMBL" id="KHS55887.1"/>
    </source>
</evidence>
<protein>
    <submittedName>
        <fullName evidence="1">SAM-dependent methyltransferase</fullName>
    </submittedName>
</protein>
<name>A0A0B3W0R7_9FIRM</name>
<dbReference type="Proteomes" id="UP000031189">
    <property type="component" value="Unassembled WGS sequence"/>
</dbReference>
<dbReference type="SUPFAM" id="SSF53335">
    <property type="entry name" value="S-adenosyl-L-methionine-dependent methyltransferases"/>
    <property type="match status" value="1"/>
</dbReference>
<dbReference type="Gene3D" id="3.40.50.150">
    <property type="entry name" value="Vaccinia Virus protein VP39"/>
    <property type="match status" value="1"/>
</dbReference>
<keyword evidence="1" id="KW-0489">Methyltransferase</keyword>
<dbReference type="InterPro" id="IPR029063">
    <property type="entry name" value="SAM-dependent_MTases_sf"/>
</dbReference>
<evidence type="ECO:0000313" key="2">
    <source>
        <dbReference type="Proteomes" id="UP000031189"/>
    </source>
</evidence>
<proteinExistence type="predicted"/>